<organism evidence="10 11">
    <name type="scientific">Scleropages formosus</name>
    <name type="common">Asian bonytongue</name>
    <name type="synonym">Osteoglossum formosum</name>
    <dbReference type="NCBI Taxonomy" id="113540"/>
    <lineage>
        <taxon>Eukaryota</taxon>
        <taxon>Metazoa</taxon>
        <taxon>Chordata</taxon>
        <taxon>Craniata</taxon>
        <taxon>Vertebrata</taxon>
        <taxon>Euteleostomi</taxon>
        <taxon>Actinopterygii</taxon>
        <taxon>Neopterygii</taxon>
        <taxon>Teleostei</taxon>
        <taxon>Osteoglossocephala</taxon>
        <taxon>Osteoglossomorpha</taxon>
        <taxon>Osteoglossiformes</taxon>
        <taxon>Osteoglossidae</taxon>
        <taxon>Scleropages</taxon>
    </lineage>
</organism>
<sequence length="429" mass="47666">MFAVMHPARKYSPARYLSAGSPAVTVLVLEQPKQAVGDEREEGAPQIMFPPSNAKIRHSKAKGVKAIRKQHSPPKRSLDVFAAAAAAAPPPAESQGARPDRGAEGDGAAPRSRKRAYRPPDVRTIFESRRDPRVKEEKGEGHVFRAEEESGVGWCDVCCQFILQGRLTCTGCKYTCHTQCRDKVSLDCHQSGPAADPPPVPGALNHLNNNNAPLLSVSDAQDVEKEKELRTQFSKEEVRHKIELYNSSVKDHLKMTLNPSGVYTGFIKVQLELRRPITVRSGTGGPGAEEAFYLPRGAVNTLHISSTHTVRQVIEALLHKFTVADNPAKFALFKRCRREDQVYICKLAEGEQPLFLRLLAGPSVESLSFVLREQPTGEVIWDAFSIPELHNFLRILDREEEEQVQLLTSRYDSYRQKLEEALRAAGHPG</sequence>
<comment type="subcellular location">
    <subcellularLocation>
        <location evidence="1">Cytoplasm</location>
        <location evidence="1">Cytoskeleton</location>
    </subcellularLocation>
</comment>
<evidence type="ECO:0000259" key="8">
    <source>
        <dbReference type="PROSITE" id="PS50200"/>
    </source>
</evidence>
<dbReference type="SMART" id="SM00109">
    <property type="entry name" value="C1"/>
    <property type="match status" value="1"/>
</dbReference>
<dbReference type="PANTHER" id="PTHR22738">
    <property type="entry name" value="RASSF"/>
    <property type="match status" value="1"/>
</dbReference>
<dbReference type="Pfam" id="PF00788">
    <property type="entry name" value="RA"/>
    <property type="match status" value="1"/>
</dbReference>
<dbReference type="AlphaFoldDB" id="A0A8C9SQE3"/>
<evidence type="ECO:0000256" key="5">
    <source>
        <dbReference type="ARBA" id="ARBA00023212"/>
    </source>
</evidence>
<keyword evidence="5" id="KW-0963">Cytoplasm</keyword>
<dbReference type="GO" id="GO:0005737">
    <property type="term" value="C:cytoplasm"/>
    <property type="evidence" value="ECO:0007669"/>
    <property type="project" value="TreeGrafter"/>
</dbReference>
<dbReference type="Ensembl" id="ENSSFOT00015036909.2">
    <property type="protein sequence ID" value="ENSSFOP00015036514.2"/>
    <property type="gene ID" value="ENSSFOG00015023222.2"/>
</dbReference>
<evidence type="ECO:0000259" key="9">
    <source>
        <dbReference type="PROSITE" id="PS50951"/>
    </source>
</evidence>
<dbReference type="Gene3D" id="3.30.60.20">
    <property type="match status" value="1"/>
</dbReference>
<dbReference type="Gene3D" id="1.20.5.110">
    <property type="match status" value="1"/>
</dbReference>
<feature type="region of interest" description="Disordered" evidence="6">
    <location>
        <begin position="84"/>
        <end position="136"/>
    </location>
</feature>
<dbReference type="InterPro" id="IPR029071">
    <property type="entry name" value="Ubiquitin-like_domsf"/>
</dbReference>
<keyword evidence="4" id="KW-0862">Zinc</keyword>
<dbReference type="PROSITE" id="PS50951">
    <property type="entry name" value="SARAH"/>
    <property type="match status" value="1"/>
</dbReference>
<keyword evidence="5" id="KW-0206">Cytoskeleton</keyword>
<evidence type="ECO:0000256" key="3">
    <source>
        <dbReference type="ARBA" id="ARBA00022723"/>
    </source>
</evidence>
<evidence type="ECO:0000256" key="2">
    <source>
        <dbReference type="ARBA" id="ARBA00022701"/>
    </source>
</evidence>
<dbReference type="Gene3D" id="3.10.20.90">
    <property type="entry name" value="Phosphatidylinositol 3-kinase Catalytic Subunit, Chain A, domain 1"/>
    <property type="match status" value="1"/>
</dbReference>
<reference evidence="10" key="3">
    <citation type="submission" date="2025-09" db="UniProtKB">
        <authorList>
            <consortium name="Ensembl"/>
        </authorList>
    </citation>
    <scope>IDENTIFICATION</scope>
</reference>
<dbReference type="SMART" id="SM00314">
    <property type="entry name" value="RA"/>
    <property type="match status" value="1"/>
</dbReference>
<dbReference type="PROSITE" id="PS00479">
    <property type="entry name" value="ZF_DAG_PE_1"/>
    <property type="match status" value="1"/>
</dbReference>
<dbReference type="SUPFAM" id="SSF54236">
    <property type="entry name" value="Ubiquitin-like"/>
    <property type="match status" value="1"/>
</dbReference>
<dbReference type="InterPro" id="IPR000159">
    <property type="entry name" value="RA_dom"/>
</dbReference>
<keyword evidence="11" id="KW-1185">Reference proteome</keyword>
<feature type="region of interest" description="Disordered" evidence="6">
    <location>
        <begin position="56"/>
        <end position="75"/>
    </location>
</feature>
<feature type="compositionally biased region" description="Basic residues" evidence="6">
    <location>
        <begin position="56"/>
        <end position="74"/>
    </location>
</feature>
<proteinExistence type="predicted"/>
<protein>
    <submittedName>
        <fullName evidence="10">Ras association domain family member 3</fullName>
    </submittedName>
</protein>
<feature type="compositionally biased region" description="Basic and acidic residues" evidence="6">
    <location>
        <begin position="118"/>
        <end position="136"/>
    </location>
</feature>
<dbReference type="InterPro" id="IPR011524">
    <property type="entry name" value="SARAH_dom"/>
</dbReference>
<dbReference type="OrthoDB" id="74314at2759"/>
<feature type="domain" description="Ras-associating" evidence="8">
    <location>
        <begin position="292"/>
        <end position="376"/>
    </location>
</feature>
<reference evidence="10 11" key="1">
    <citation type="submission" date="2019-04" db="EMBL/GenBank/DDBJ databases">
        <authorList>
            <consortium name="Wellcome Sanger Institute Data Sharing"/>
        </authorList>
    </citation>
    <scope>NUCLEOTIDE SEQUENCE [LARGE SCALE GENOMIC DNA]</scope>
</reference>
<dbReference type="PANTHER" id="PTHR22738:SF8">
    <property type="entry name" value="RAS ASSOCIATION DOMAIN-CONTAINING PROTEIN 3"/>
    <property type="match status" value="1"/>
</dbReference>
<evidence type="ECO:0000313" key="11">
    <source>
        <dbReference type="Proteomes" id="UP000694397"/>
    </source>
</evidence>
<dbReference type="Pfam" id="PF16517">
    <property type="entry name" value="Nore1-SARAH"/>
    <property type="match status" value="1"/>
</dbReference>
<evidence type="ECO:0000256" key="6">
    <source>
        <dbReference type="SAM" id="MobiDB-lite"/>
    </source>
</evidence>
<feature type="domain" description="SARAH" evidence="9">
    <location>
        <begin position="378"/>
        <end position="425"/>
    </location>
</feature>
<dbReference type="GO" id="GO:0046872">
    <property type="term" value="F:metal ion binding"/>
    <property type="evidence" value="ECO:0007669"/>
    <property type="project" value="UniProtKB-KW"/>
</dbReference>
<name>A0A8C9SQE3_SCLFO</name>
<evidence type="ECO:0000259" key="7">
    <source>
        <dbReference type="PROSITE" id="PS50081"/>
    </source>
</evidence>
<dbReference type="GO" id="GO:0007165">
    <property type="term" value="P:signal transduction"/>
    <property type="evidence" value="ECO:0007669"/>
    <property type="project" value="InterPro"/>
</dbReference>
<dbReference type="SUPFAM" id="SSF57889">
    <property type="entry name" value="Cysteine-rich domain"/>
    <property type="match status" value="1"/>
</dbReference>
<keyword evidence="2" id="KW-0493">Microtubule</keyword>
<dbReference type="PROSITE" id="PS50200">
    <property type="entry name" value="RA"/>
    <property type="match status" value="1"/>
</dbReference>
<dbReference type="GO" id="GO:0005874">
    <property type="term" value="C:microtubule"/>
    <property type="evidence" value="ECO:0007669"/>
    <property type="project" value="UniProtKB-KW"/>
</dbReference>
<dbReference type="Proteomes" id="UP000694397">
    <property type="component" value="Chromosome 21"/>
</dbReference>
<dbReference type="InterPro" id="IPR033614">
    <property type="entry name" value="RASSF1-6"/>
</dbReference>
<accession>A0A8C9SQE3</accession>
<evidence type="ECO:0000313" key="10">
    <source>
        <dbReference type="Ensembl" id="ENSSFOP00015036514.2"/>
    </source>
</evidence>
<dbReference type="PROSITE" id="PS50081">
    <property type="entry name" value="ZF_DAG_PE_2"/>
    <property type="match status" value="1"/>
</dbReference>
<evidence type="ECO:0000256" key="4">
    <source>
        <dbReference type="ARBA" id="ARBA00022833"/>
    </source>
</evidence>
<dbReference type="CDD" id="cd20886">
    <property type="entry name" value="C1_RASSF5"/>
    <property type="match status" value="1"/>
</dbReference>
<gene>
    <name evidence="10" type="primary">RASSF3</name>
    <name evidence="10" type="synonym">rassf3</name>
</gene>
<dbReference type="InterPro" id="IPR046349">
    <property type="entry name" value="C1-like_sf"/>
</dbReference>
<keyword evidence="3" id="KW-0479">Metal-binding</keyword>
<dbReference type="InterPro" id="IPR002219">
    <property type="entry name" value="PKC_DAG/PE"/>
</dbReference>
<reference evidence="10" key="2">
    <citation type="submission" date="2025-08" db="UniProtKB">
        <authorList>
            <consortium name="Ensembl"/>
        </authorList>
    </citation>
    <scope>IDENTIFICATION</scope>
</reference>
<evidence type="ECO:0000256" key="1">
    <source>
        <dbReference type="ARBA" id="ARBA00004245"/>
    </source>
</evidence>
<feature type="domain" description="Phorbol-ester/DAG-type" evidence="7">
    <location>
        <begin position="141"/>
        <end position="188"/>
    </location>
</feature>
<dbReference type="GeneTree" id="ENSGT00940000157502"/>